<dbReference type="GO" id="GO:0007264">
    <property type="term" value="P:small GTPase-mediated signal transduction"/>
    <property type="evidence" value="ECO:0007669"/>
    <property type="project" value="InterPro"/>
</dbReference>
<reference evidence="15 16" key="1">
    <citation type="submission" date="2022-09" db="EMBL/GenBank/DDBJ databases">
        <authorList>
            <person name="Palmer J.M."/>
        </authorList>
    </citation>
    <scope>NUCLEOTIDE SEQUENCE [LARGE SCALE GENOMIC DNA]</scope>
    <source>
        <strain evidence="15 16">DSM 7382</strain>
    </source>
</reference>
<feature type="domain" description="SAM-dependent MTase TRM10-type" evidence="14">
    <location>
        <begin position="99"/>
        <end position="295"/>
    </location>
</feature>
<dbReference type="GO" id="GO:0005525">
    <property type="term" value="F:GTP binding"/>
    <property type="evidence" value="ECO:0007669"/>
    <property type="project" value="UniProtKB-KW"/>
</dbReference>
<comment type="caution">
    <text evidence="15">The sequence shown here is derived from an EMBL/GenBank/DDBJ whole genome shotgun (WGS) entry which is preliminary data.</text>
</comment>
<dbReference type="CDD" id="cd01870">
    <property type="entry name" value="RhoA_like"/>
    <property type="match status" value="1"/>
</dbReference>
<dbReference type="InterPro" id="IPR028564">
    <property type="entry name" value="MT_TRM10-typ"/>
</dbReference>
<dbReference type="SMART" id="SM00176">
    <property type="entry name" value="RAN"/>
    <property type="match status" value="1"/>
</dbReference>
<dbReference type="CDD" id="cd18089">
    <property type="entry name" value="SPOUT_Trm10-like"/>
    <property type="match status" value="1"/>
</dbReference>
<evidence type="ECO:0000256" key="7">
    <source>
        <dbReference type="ARBA" id="ARBA00022691"/>
    </source>
</evidence>
<keyword evidence="6" id="KW-0808">Transferase</keyword>
<dbReference type="SMART" id="SM00174">
    <property type="entry name" value="RHO"/>
    <property type="match status" value="1"/>
</dbReference>
<evidence type="ECO:0000256" key="11">
    <source>
        <dbReference type="ARBA" id="ARBA00023288"/>
    </source>
</evidence>
<evidence type="ECO:0000313" key="15">
    <source>
        <dbReference type="EMBL" id="KAK7677556.1"/>
    </source>
</evidence>
<keyword evidence="7" id="KW-0949">S-adenosyl-L-methionine</keyword>
<keyword evidence="9" id="KW-0342">GTP-binding</keyword>
<feature type="compositionally biased region" description="Basic residues" evidence="13">
    <location>
        <begin position="72"/>
        <end position="81"/>
    </location>
</feature>
<dbReference type="InterPro" id="IPR038459">
    <property type="entry name" value="MT_TRM10-typ_sf"/>
</dbReference>
<evidence type="ECO:0000256" key="10">
    <source>
        <dbReference type="ARBA" id="ARBA00023136"/>
    </source>
</evidence>
<evidence type="ECO:0000256" key="5">
    <source>
        <dbReference type="ARBA" id="ARBA00022603"/>
    </source>
</evidence>
<dbReference type="Pfam" id="PF00071">
    <property type="entry name" value="Ras"/>
    <property type="match status" value="1"/>
</dbReference>
<dbReference type="PROSITE" id="PS51675">
    <property type="entry name" value="SAM_MT_TRM10"/>
    <property type="match status" value="1"/>
</dbReference>
<dbReference type="GO" id="GO:0032259">
    <property type="term" value="P:methylation"/>
    <property type="evidence" value="ECO:0007669"/>
    <property type="project" value="UniProtKB-KW"/>
</dbReference>
<keyword evidence="5" id="KW-0489">Methyltransferase</keyword>
<dbReference type="Gene3D" id="3.40.50.300">
    <property type="entry name" value="P-loop containing nucleotide triphosphate hydrolases"/>
    <property type="match status" value="1"/>
</dbReference>
<feature type="region of interest" description="Disordered" evidence="13">
    <location>
        <begin position="1"/>
        <end position="104"/>
    </location>
</feature>
<gene>
    <name evidence="15" type="ORF">QCA50_019465</name>
</gene>
<feature type="compositionally biased region" description="Basic and acidic residues" evidence="13">
    <location>
        <begin position="1"/>
        <end position="41"/>
    </location>
</feature>
<dbReference type="InterPro" id="IPR003578">
    <property type="entry name" value="Small_GTPase_Rho"/>
</dbReference>
<dbReference type="PROSITE" id="PS51421">
    <property type="entry name" value="RAS"/>
    <property type="match status" value="1"/>
</dbReference>
<dbReference type="InterPro" id="IPR027417">
    <property type="entry name" value="P-loop_NTPase"/>
</dbReference>
<dbReference type="GO" id="GO:0005886">
    <property type="term" value="C:plasma membrane"/>
    <property type="evidence" value="ECO:0007669"/>
    <property type="project" value="UniProtKB-SubCell"/>
</dbReference>
<evidence type="ECO:0000256" key="6">
    <source>
        <dbReference type="ARBA" id="ARBA00022679"/>
    </source>
</evidence>
<dbReference type="InterPro" id="IPR001806">
    <property type="entry name" value="Small_GTPase"/>
</dbReference>
<evidence type="ECO:0000313" key="16">
    <source>
        <dbReference type="Proteomes" id="UP001385951"/>
    </source>
</evidence>
<keyword evidence="12" id="KW-0636">Prenylation</keyword>
<evidence type="ECO:0000256" key="2">
    <source>
        <dbReference type="ARBA" id="ARBA00010142"/>
    </source>
</evidence>
<dbReference type="InterPro" id="IPR005225">
    <property type="entry name" value="Small_GTP-bd"/>
</dbReference>
<evidence type="ECO:0000256" key="13">
    <source>
        <dbReference type="SAM" id="MobiDB-lite"/>
    </source>
</evidence>
<dbReference type="PANTHER" id="PTHR24072">
    <property type="entry name" value="RHO FAMILY GTPASE"/>
    <property type="match status" value="1"/>
</dbReference>
<accession>A0AAW0FB67</accession>
<evidence type="ECO:0000256" key="12">
    <source>
        <dbReference type="ARBA" id="ARBA00023289"/>
    </source>
</evidence>
<keyword evidence="11" id="KW-0449">Lipoprotein</keyword>
<evidence type="ECO:0000256" key="1">
    <source>
        <dbReference type="ARBA" id="ARBA00004193"/>
    </source>
</evidence>
<dbReference type="Gene3D" id="3.40.1280.30">
    <property type="match status" value="1"/>
</dbReference>
<evidence type="ECO:0000256" key="4">
    <source>
        <dbReference type="ARBA" id="ARBA00022481"/>
    </source>
</evidence>
<dbReference type="SMART" id="SM00175">
    <property type="entry name" value="RAB"/>
    <property type="match status" value="1"/>
</dbReference>
<dbReference type="AlphaFoldDB" id="A0AAW0FB67"/>
<protein>
    <recommendedName>
        <fullName evidence="14">SAM-dependent MTase TRM10-type domain-containing protein</fullName>
    </recommendedName>
</protein>
<dbReference type="Proteomes" id="UP001385951">
    <property type="component" value="Unassembled WGS sequence"/>
</dbReference>
<proteinExistence type="inferred from homology"/>
<keyword evidence="16" id="KW-1185">Reference proteome</keyword>
<dbReference type="GO" id="GO:0003924">
    <property type="term" value="F:GTPase activity"/>
    <property type="evidence" value="ECO:0007669"/>
    <property type="project" value="InterPro"/>
</dbReference>
<keyword evidence="3" id="KW-1003">Cell membrane</keyword>
<evidence type="ECO:0000259" key="14">
    <source>
        <dbReference type="PROSITE" id="PS51675"/>
    </source>
</evidence>
<dbReference type="PROSITE" id="PS51420">
    <property type="entry name" value="RHO"/>
    <property type="match status" value="1"/>
</dbReference>
<keyword evidence="4" id="KW-0488">Methylation</keyword>
<comment type="similarity">
    <text evidence="2">Belongs to the small GTPase superfamily. Rho family.</text>
</comment>
<sequence>MSEEDKVASTDRVADEPKAETHKREHEEGDVQENKRPKVEIPEGMSKSAWKKLQKRKKWEETKPQYLAEKREKRKLARQRRKEREQEEEGEQNYHQMRKSKNLPTEQKATGINFIMDCEFDDLMNDKEIVSLSSQIARCYSAKRHCQYEVGLEISSFNKNLKERFEKAVSQYKLWKGLPFKENEKLSDIIDETQKDKYVYLTADTNEVIEQLEPDTTYIIGGIVDKNRHKKLCVNKAKELGLKVGRLPIDKYIKMNGRQVLATSHVYEIACKWFENDKDWGKAFNEVLPPRKIKAHGTLSEPAEPATESSVEPEANQLARKLVIVGDGACGKTCLLIVFSKGTFPEVYVPTVFENYVADVEVDGRKVELALWDTAGQEDYDRLRPLSYPDSNVILICFSVDSPDSLDNVLEKWISEVLHFCQGVPIILVGCKSDLRNDPDTIEQLRQQQQQPVSSSEGQAVATKIGTQYYLECSARTGEGVKEVFEAATRASLKTKEKKEKKKKFYRYT</sequence>
<dbReference type="GO" id="GO:0008168">
    <property type="term" value="F:methyltransferase activity"/>
    <property type="evidence" value="ECO:0007669"/>
    <property type="project" value="UniProtKB-KW"/>
</dbReference>
<dbReference type="SUPFAM" id="SSF52540">
    <property type="entry name" value="P-loop containing nucleoside triphosphate hydrolases"/>
    <property type="match status" value="1"/>
</dbReference>
<dbReference type="NCBIfam" id="TIGR00231">
    <property type="entry name" value="small_GTP"/>
    <property type="match status" value="1"/>
</dbReference>
<organism evidence="15 16">
    <name type="scientific">Cerrena zonata</name>
    <dbReference type="NCBI Taxonomy" id="2478898"/>
    <lineage>
        <taxon>Eukaryota</taxon>
        <taxon>Fungi</taxon>
        <taxon>Dikarya</taxon>
        <taxon>Basidiomycota</taxon>
        <taxon>Agaricomycotina</taxon>
        <taxon>Agaricomycetes</taxon>
        <taxon>Polyporales</taxon>
        <taxon>Cerrenaceae</taxon>
        <taxon>Cerrena</taxon>
    </lineage>
</organism>
<comment type="subcellular location">
    <subcellularLocation>
        <location evidence="1">Cell membrane</location>
        <topology evidence="1">Lipid-anchor</topology>
    </subcellularLocation>
</comment>
<dbReference type="PROSITE" id="PS51419">
    <property type="entry name" value="RAB"/>
    <property type="match status" value="1"/>
</dbReference>
<dbReference type="EMBL" id="JASBNA010000086">
    <property type="protein sequence ID" value="KAK7677556.1"/>
    <property type="molecule type" value="Genomic_DNA"/>
</dbReference>
<keyword evidence="10" id="KW-0472">Membrane</keyword>
<feature type="compositionally biased region" description="Basic and acidic residues" evidence="13">
    <location>
        <begin position="58"/>
        <end position="71"/>
    </location>
</feature>
<keyword evidence="8" id="KW-0547">Nucleotide-binding</keyword>
<dbReference type="PRINTS" id="PR00449">
    <property type="entry name" value="RASTRNSFRMNG"/>
</dbReference>
<evidence type="ECO:0000256" key="9">
    <source>
        <dbReference type="ARBA" id="ARBA00023134"/>
    </source>
</evidence>
<dbReference type="SMART" id="SM00173">
    <property type="entry name" value="RAS"/>
    <property type="match status" value="1"/>
</dbReference>
<evidence type="ECO:0000256" key="8">
    <source>
        <dbReference type="ARBA" id="ARBA00022741"/>
    </source>
</evidence>
<name>A0AAW0FB67_9APHY</name>
<dbReference type="FunFam" id="3.40.50.300:FF:000329">
    <property type="entry name" value="GTP-binding protein rhoA"/>
    <property type="match status" value="1"/>
</dbReference>
<evidence type="ECO:0000256" key="3">
    <source>
        <dbReference type="ARBA" id="ARBA00022475"/>
    </source>
</evidence>